<dbReference type="EMBL" id="SRMN01000001">
    <property type="protein sequence ID" value="TGH28136.1"/>
    <property type="molecule type" value="Genomic_DNA"/>
</dbReference>
<accession>A0A524RVX3</accession>
<comment type="caution">
    <text evidence="2">The sequence shown here is derived from an EMBL/GenBank/DDBJ whole genome shotgun (WGS) entry which is preliminary data.</text>
</comment>
<name>A0A524RVX3_9CHRO</name>
<dbReference type="InterPro" id="IPR011604">
    <property type="entry name" value="PDDEXK-like_dom_sf"/>
</dbReference>
<dbReference type="InterPro" id="IPR011335">
    <property type="entry name" value="Restrct_endonuc-II-like"/>
</dbReference>
<evidence type="ECO:0000313" key="2">
    <source>
        <dbReference type="EMBL" id="TGH28136.1"/>
    </source>
</evidence>
<dbReference type="AlphaFoldDB" id="A0A524RVX3"/>
<dbReference type="InterPro" id="IPR024432">
    <property type="entry name" value="Put_RecE_PDDEXK-like_dom"/>
</dbReference>
<gene>
    <name evidence="2" type="ORF">ERJ68_00010</name>
</gene>
<dbReference type="Proteomes" id="UP000315454">
    <property type="component" value="Unassembled WGS sequence"/>
</dbReference>
<evidence type="ECO:0000259" key="1">
    <source>
        <dbReference type="Pfam" id="PF12684"/>
    </source>
</evidence>
<dbReference type="Pfam" id="PF12684">
    <property type="entry name" value="DUF3799"/>
    <property type="match status" value="1"/>
</dbReference>
<sequence length="437" mass="49537">MTMSVEAMAAALVAKRQLHSPSFVNYVPSWELLQRIEKELLPPPKEDGKTLTELMRTGNKEPQDVLNQLQNAALLYCDNIYSFAKKIRDGQEPTIPWCPSGARSWAWPELPRELYDLLQGWNSTLLKRAVEKSPLHAYSDHIDPNAARKDSPALLVGRLLHSMLLEPEVVQQQYYVLPADAPLRPTEKQLEEPTRTGTKLHAAWLDAQRRQKWWQAFEAEHAEGEQVSEADYALAESLAVAVQQHPILGAVFPMEKRFSHLNELTLSWVDPEHHVRCKCRLDAVRFDGRSVVVYDFKSAIDADREAFGRVALDRLYWLQAAYYTDAIWHCLIGLAPLLDRAAEDLRQQVVAGDVTIAFEFVAIEKTYPFPVARYALTNEQLQLGRQLYMRGLDLVVQADRGGVWAGYPPGVQLLPEPPWAARKVNALLEATVMQEVA</sequence>
<organism evidence="2 3">
    <name type="scientific">Aphanocapsa feldmannii 277cI</name>
    <dbReference type="NCBI Taxonomy" id="2507554"/>
    <lineage>
        <taxon>Bacteria</taxon>
        <taxon>Bacillati</taxon>
        <taxon>Cyanobacteriota</taxon>
        <taxon>Cyanophyceae</taxon>
        <taxon>Oscillatoriophycideae</taxon>
        <taxon>Chroococcales</taxon>
        <taxon>Microcystaceae</taxon>
        <taxon>Aphanocapsa</taxon>
    </lineage>
</organism>
<protein>
    <recommendedName>
        <fullName evidence="1">Putative exodeoxyribonuclease 8 PDDEXK-like domain-containing protein</fullName>
    </recommendedName>
</protein>
<dbReference type="Gene3D" id="3.90.320.10">
    <property type="match status" value="1"/>
</dbReference>
<dbReference type="SUPFAM" id="SSF52980">
    <property type="entry name" value="Restriction endonuclease-like"/>
    <property type="match status" value="1"/>
</dbReference>
<reference evidence="2 3" key="1">
    <citation type="journal article" date="2019" name="mSystems">
        <title>Life at home and on the roam: Genomic adaptions reflect the dual lifestyle of an intracellular, facultative symbiont.</title>
        <authorList>
            <person name="Burgsdorf I."/>
        </authorList>
    </citation>
    <scope>NUCLEOTIDE SEQUENCE [LARGE SCALE GENOMIC DNA]</scope>
    <source>
        <strain evidence="2">277cI</strain>
    </source>
</reference>
<evidence type="ECO:0000313" key="3">
    <source>
        <dbReference type="Proteomes" id="UP000315454"/>
    </source>
</evidence>
<proteinExistence type="predicted"/>
<feature type="domain" description="Putative exodeoxyribonuclease 8 PDDEXK-like" evidence="1">
    <location>
        <begin position="131"/>
        <end position="326"/>
    </location>
</feature>